<evidence type="ECO:0000259" key="1">
    <source>
        <dbReference type="Pfam" id="PF10979"/>
    </source>
</evidence>
<dbReference type="RefSeq" id="WP_095503824.1">
    <property type="nucleotide sequence ID" value="NZ_CP046027.1"/>
</dbReference>
<proteinExistence type="predicted"/>
<comment type="caution">
    <text evidence="4">The sequence shown here is derived from an EMBL/GenBank/DDBJ whole genome shotgun (WGS) entry which is preliminary data.</text>
</comment>
<evidence type="ECO:0000313" key="3">
    <source>
        <dbReference type="EMBL" id="MRN38962.1"/>
    </source>
</evidence>
<feature type="domain" description="DUF7168" evidence="2">
    <location>
        <begin position="45"/>
        <end position="189"/>
    </location>
</feature>
<name>A0A5Q3S4H0_9NEIS</name>
<dbReference type="EMBL" id="WJXO01000001">
    <property type="protein sequence ID" value="MRN38962.1"/>
    <property type="molecule type" value="Genomic_DNA"/>
</dbReference>
<gene>
    <name evidence="3" type="ORF">GJU80_10880</name>
    <name evidence="4" type="ORF">GJU80_11920</name>
</gene>
<dbReference type="EMBL" id="WJXO01000002">
    <property type="protein sequence ID" value="MRN39161.1"/>
    <property type="molecule type" value="Genomic_DNA"/>
</dbReference>
<evidence type="ECO:0000313" key="5">
    <source>
        <dbReference type="Proteomes" id="UP000486297"/>
    </source>
</evidence>
<evidence type="ECO:0000259" key="2">
    <source>
        <dbReference type="Pfam" id="PF23771"/>
    </source>
</evidence>
<dbReference type="InterPro" id="IPR024498">
    <property type="entry name" value="DUF2786"/>
</dbReference>
<organism evidence="4 5">
    <name type="scientific">Neisseria brasiliensis</name>
    <dbReference type="NCBI Taxonomy" id="2666100"/>
    <lineage>
        <taxon>Bacteria</taxon>
        <taxon>Pseudomonadati</taxon>
        <taxon>Pseudomonadota</taxon>
        <taxon>Betaproteobacteria</taxon>
        <taxon>Neisseriales</taxon>
        <taxon>Neisseriaceae</taxon>
        <taxon>Neisseria</taxon>
    </lineage>
</organism>
<sequence>MDKEKALNKIKKCLALSKSANEHEAAQALKQAQALMKQYGINEQDIELSAIQETEGLACAQTLPQWQGYLAGVVARSFGVCSYVDYAFNPKKMKVEGRLKFYGMNPRNELAEYAYQVLLRQLKAARADYIKTQLARVRLAKNKTMRADEFCLGWIAVVSKKVDVFANGERETELLELWKENKGLTTSKLKLSKGKSLRDRVNGWEKGQEAALNHAMNSTENQKLEDKS</sequence>
<dbReference type="Proteomes" id="UP000486297">
    <property type="component" value="Unassembled WGS sequence"/>
</dbReference>
<dbReference type="Pfam" id="PF23771">
    <property type="entry name" value="DUF7168"/>
    <property type="match status" value="1"/>
</dbReference>
<dbReference type="Pfam" id="PF10979">
    <property type="entry name" value="DUF2786"/>
    <property type="match status" value="1"/>
</dbReference>
<dbReference type="InterPro" id="IPR055592">
    <property type="entry name" value="DUF7168"/>
</dbReference>
<protein>
    <submittedName>
        <fullName evidence="4">DUF2786 domain-containing protein</fullName>
    </submittedName>
</protein>
<dbReference type="AlphaFoldDB" id="A0A5Q3S4H0"/>
<dbReference type="PIRSF" id="PIRSF028111">
    <property type="entry name" value="UCP028111"/>
    <property type="match status" value="1"/>
</dbReference>
<reference evidence="4" key="1">
    <citation type="journal article" name="Emerg. Infect. Dis.">
        <title>Two cases of a newly characterized neisseria species.</title>
        <authorList>
            <person name="Mustapha M."/>
            <person name="Lemos A.P.S."/>
            <person name="Harrison L.H."/>
            <person name="Vantyne D."/>
            <person name="Sacchi C.T."/>
        </authorList>
    </citation>
    <scope>NUCLEOTIDE SEQUENCE</scope>
    <source>
        <strain evidence="4">N.95.16</strain>
    </source>
</reference>
<evidence type="ECO:0000313" key="4">
    <source>
        <dbReference type="EMBL" id="MRN39161.1"/>
    </source>
</evidence>
<keyword evidence="5" id="KW-1185">Reference proteome</keyword>
<dbReference type="InterPro" id="IPR016868">
    <property type="entry name" value="Phage_B3_Orf5"/>
</dbReference>
<feature type="domain" description="DUF2786" evidence="1">
    <location>
        <begin position="5"/>
        <end position="42"/>
    </location>
</feature>
<accession>A0A5Q3S4H0</accession>